<dbReference type="EMBL" id="CAJNNW010025869">
    <property type="protein sequence ID" value="CAE8680541.1"/>
    <property type="molecule type" value="Genomic_DNA"/>
</dbReference>
<sequence>DRCEAGTCSKKDDKLCCYDKRTASSFQLEVRMKQGSGAVLLASWGGASSPWVKLNEGSGHSAFEANKKKEFRFAGPLYGPEDRLCLKWKNHVNSGRFVIDVVTLRDFQDNSILAEMKHWTSLYDDFTSTCEYIPWKQN</sequence>
<evidence type="ECO:0000313" key="2">
    <source>
        <dbReference type="Proteomes" id="UP000626109"/>
    </source>
</evidence>
<evidence type="ECO:0000313" key="1">
    <source>
        <dbReference type="EMBL" id="CAE8680541.1"/>
    </source>
</evidence>
<dbReference type="Proteomes" id="UP000626109">
    <property type="component" value="Unassembled WGS sequence"/>
</dbReference>
<reference evidence="1" key="1">
    <citation type="submission" date="2021-02" db="EMBL/GenBank/DDBJ databases">
        <authorList>
            <person name="Dougan E. K."/>
            <person name="Rhodes N."/>
            <person name="Thang M."/>
            <person name="Chan C."/>
        </authorList>
    </citation>
    <scope>NUCLEOTIDE SEQUENCE</scope>
</reference>
<dbReference type="AlphaFoldDB" id="A0A813JI01"/>
<gene>
    <name evidence="1" type="ORF">PGLA2088_LOCUS21954</name>
</gene>
<feature type="non-terminal residue" evidence="1">
    <location>
        <position position="138"/>
    </location>
</feature>
<comment type="caution">
    <text evidence="1">The sequence shown here is derived from an EMBL/GenBank/DDBJ whole genome shotgun (WGS) entry which is preliminary data.</text>
</comment>
<accession>A0A813JI01</accession>
<proteinExistence type="predicted"/>
<protein>
    <submittedName>
        <fullName evidence="1">Uncharacterized protein</fullName>
    </submittedName>
</protein>
<organism evidence="1 2">
    <name type="scientific">Polarella glacialis</name>
    <name type="common">Dinoflagellate</name>
    <dbReference type="NCBI Taxonomy" id="89957"/>
    <lineage>
        <taxon>Eukaryota</taxon>
        <taxon>Sar</taxon>
        <taxon>Alveolata</taxon>
        <taxon>Dinophyceae</taxon>
        <taxon>Suessiales</taxon>
        <taxon>Suessiaceae</taxon>
        <taxon>Polarella</taxon>
    </lineage>
</organism>
<name>A0A813JI01_POLGL</name>